<gene>
    <name evidence="1" type="ORF">MKK62_05925</name>
</gene>
<dbReference type="RefSeq" id="WP_240262589.1">
    <property type="nucleotide sequence ID" value="NZ_CP092488.2"/>
</dbReference>
<name>A0ABY3VN11_9MYCO</name>
<organism evidence="1 2">
    <name type="scientific">Mycobacterium paraterrae</name>
    <dbReference type="NCBI Taxonomy" id="577492"/>
    <lineage>
        <taxon>Bacteria</taxon>
        <taxon>Bacillati</taxon>
        <taxon>Actinomycetota</taxon>
        <taxon>Actinomycetes</taxon>
        <taxon>Mycobacteriales</taxon>
        <taxon>Mycobacteriaceae</taxon>
        <taxon>Mycobacterium</taxon>
    </lineage>
</organism>
<evidence type="ECO:0000313" key="1">
    <source>
        <dbReference type="EMBL" id="UMB70830.1"/>
    </source>
</evidence>
<dbReference type="Proteomes" id="UP001055336">
    <property type="component" value="Chromosome"/>
</dbReference>
<dbReference type="InterPro" id="IPR007263">
    <property type="entry name" value="DCC1-like"/>
</dbReference>
<evidence type="ECO:0000313" key="2">
    <source>
        <dbReference type="Proteomes" id="UP001055336"/>
    </source>
</evidence>
<keyword evidence="2" id="KW-1185">Reference proteome</keyword>
<dbReference type="EMBL" id="CP092488">
    <property type="protein sequence ID" value="UMB70830.1"/>
    <property type="molecule type" value="Genomic_DNA"/>
</dbReference>
<protein>
    <submittedName>
        <fullName evidence="1">DUF393 domain-containing protein</fullName>
    </submittedName>
</protein>
<reference evidence="1" key="1">
    <citation type="submission" date="2022-08" db="EMBL/GenBank/DDBJ databases">
        <title>Whole genome sequencing of non-tuberculosis mycobacteria type-strains.</title>
        <authorList>
            <person name="Igarashi Y."/>
            <person name="Osugi A."/>
            <person name="Mitarai S."/>
        </authorList>
    </citation>
    <scope>NUCLEOTIDE SEQUENCE</scope>
    <source>
        <strain evidence="1">DSM 45127</strain>
    </source>
</reference>
<proteinExistence type="predicted"/>
<accession>A0ABY3VN11</accession>
<dbReference type="Pfam" id="PF04134">
    <property type="entry name" value="DCC1-like"/>
    <property type="match status" value="1"/>
</dbReference>
<sequence length="126" mass="13949">MKPGTLFFDGACGMCTRSKDLLLRFDRTGKIRTEPLQGHGVAERLGVAQDRLLDAVRWIDSTGTVYAGAEAVNAALSTALGTRIPLTVYRIPGIRFFEDVVYQWVVEHRYKFPGTTPHCEAYPAAC</sequence>